<dbReference type="VEuPathDB" id="FungiDB:PSHT_04926"/>
<dbReference type="AlphaFoldDB" id="A0A2S4W168"/>
<dbReference type="VEuPathDB" id="FungiDB:PSHT_04925"/>
<keyword evidence="2" id="KW-1185">Reference proteome</keyword>
<dbReference type="EMBL" id="PKSL01000012">
    <property type="protein sequence ID" value="POW15535.1"/>
    <property type="molecule type" value="Genomic_DNA"/>
</dbReference>
<accession>A0A2S4W168</accession>
<feature type="non-terminal residue" evidence="1">
    <location>
        <position position="200"/>
    </location>
</feature>
<gene>
    <name evidence="1" type="ORF">PSTT_02153</name>
</gene>
<organism evidence="1 2">
    <name type="scientific">Puccinia striiformis</name>
    <dbReference type="NCBI Taxonomy" id="27350"/>
    <lineage>
        <taxon>Eukaryota</taxon>
        <taxon>Fungi</taxon>
        <taxon>Dikarya</taxon>
        <taxon>Basidiomycota</taxon>
        <taxon>Pucciniomycotina</taxon>
        <taxon>Pucciniomycetes</taxon>
        <taxon>Pucciniales</taxon>
        <taxon>Pucciniaceae</taxon>
        <taxon>Puccinia</taxon>
    </lineage>
</organism>
<reference evidence="1" key="1">
    <citation type="submission" date="2017-12" db="EMBL/GenBank/DDBJ databases">
        <title>Gene loss provides genomic basis for host adaptation in cereal stripe rust fungi.</title>
        <authorList>
            <person name="Xia C."/>
        </authorList>
    </citation>
    <scope>NUCLEOTIDE SEQUENCE [LARGE SCALE GENOMIC DNA]</scope>
    <source>
        <strain evidence="1">93-210</strain>
    </source>
</reference>
<protein>
    <submittedName>
        <fullName evidence="1">Uncharacterized protein</fullName>
    </submittedName>
</protein>
<name>A0A2S4W168_9BASI</name>
<sequence length="200" mass="21602">MISPALLVLQSIPPAKPPVYKAHIAARFNPDIDSPVCQAYLDAWHDVPPHVDTPVSSAPGSNRHHTNTEIDQNAISITNSVGTPPALTMNAELGCQPSPKIPRRALDAVQTTSRMLATSWQCKLVSAGNASLPIIFGETVSSTKAQTQPGPLTAPQQQHWQQLPILPSPLIPPWLHWPLSSAHPGKLIQQTLYSLPARLL</sequence>
<evidence type="ECO:0000313" key="2">
    <source>
        <dbReference type="Proteomes" id="UP000239156"/>
    </source>
</evidence>
<dbReference type="Proteomes" id="UP000239156">
    <property type="component" value="Unassembled WGS sequence"/>
</dbReference>
<comment type="caution">
    <text evidence="1">The sequence shown here is derived from an EMBL/GenBank/DDBJ whole genome shotgun (WGS) entry which is preliminary data.</text>
</comment>
<proteinExistence type="predicted"/>
<dbReference type="VEuPathDB" id="FungiDB:PSTT_02153"/>
<evidence type="ECO:0000313" key="1">
    <source>
        <dbReference type="EMBL" id="POW15535.1"/>
    </source>
</evidence>